<accession>A0A699L861</accession>
<protein>
    <submittedName>
        <fullName evidence="2">Uncharacterized protein</fullName>
    </submittedName>
</protein>
<feature type="region of interest" description="Disordered" evidence="1">
    <location>
        <begin position="47"/>
        <end position="85"/>
    </location>
</feature>
<comment type="caution">
    <text evidence="2">The sequence shown here is derived from an EMBL/GenBank/DDBJ whole genome shotgun (WGS) entry which is preliminary data.</text>
</comment>
<name>A0A699L861_TANCI</name>
<dbReference type="AlphaFoldDB" id="A0A699L861"/>
<reference evidence="2" key="1">
    <citation type="journal article" date="2019" name="Sci. Rep.">
        <title>Draft genome of Tanacetum cinerariifolium, the natural source of mosquito coil.</title>
        <authorList>
            <person name="Yamashiro T."/>
            <person name="Shiraishi A."/>
            <person name="Satake H."/>
            <person name="Nakayama K."/>
        </authorList>
    </citation>
    <scope>NUCLEOTIDE SEQUENCE</scope>
</reference>
<feature type="compositionally biased region" description="Acidic residues" evidence="1">
    <location>
        <begin position="63"/>
        <end position="85"/>
    </location>
</feature>
<evidence type="ECO:0000313" key="2">
    <source>
        <dbReference type="EMBL" id="GFB30171.1"/>
    </source>
</evidence>
<organism evidence="2">
    <name type="scientific">Tanacetum cinerariifolium</name>
    <name type="common">Dalmatian daisy</name>
    <name type="synonym">Chrysanthemum cinerariifolium</name>
    <dbReference type="NCBI Taxonomy" id="118510"/>
    <lineage>
        <taxon>Eukaryota</taxon>
        <taxon>Viridiplantae</taxon>
        <taxon>Streptophyta</taxon>
        <taxon>Embryophyta</taxon>
        <taxon>Tracheophyta</taxon>
        <taxon>Spermatophyta</taxon>
        <taxon>Magnoliopsida</taxon>
        <taxon>eudicotyledons</taxon>
        <taxon>Gunneridae</taxon>
        <taxon>Pentapetalae</taxon>
        <taxon>asterids</taxon>
        <taxon>campanulids</taxon>
        <taxon>Asterales</taxon>
        <taxon>Asteraceae</taxon>
        <taxon>Asteroideae</taxon>
        <taxon>Anthemideae</taxon>
        <taxon>Anthemidinae</taxon>
        <taxon>Tanacetum</taxon>
    </lineage>
</organism>
<sequence length="85" mass="9581">MRSWPLFVEASNGGTFMAQKEREAAHEKVNMFIRLFRSDEKFSQMLRQLESQPEYGGGNESGGCEDDEPGDDKDGGDDEEDKDDS</sequence>
<dbReference type="EMBL" id="BKCJ010596902">
    <property type="protein sequence ID" value="GFB30171.1"/>
    <property type="molecule type" value="Genomic_DNA"/>
</dbReference>
<proteinExistence type="predicted"/>
<evidence type="ECO:0000256" key="1">
    <source>
        <dbReference type="SAM" id="MobiDB-lite"/>
    </source>
</evidence>
<gene>
    <name evidence="2" type="ORF">Tci_702142</name>
</gene>